<dbReference type="InterPro" id="IPR038404">
    <property type="entry name" value="TRAP_DctP_sf"/>
</dbReference>
<evidence type="ECO:0000313" key="2">
    <source>
        <dbReference type="EMBL" id="MFC5604709.1"/>
    </source>
</evidence>
<dbReference type="RefSeq" id="WP_381446752.1">
    <property type="nucleotide sequence ID" value="NZ_JBHSNP010000028.1"/>
</dbReference>
<evidence type="ECO:0000313" key="3">
    <source>
        <dbReference type="Proteomes" id="UP001596071"/>
    </source>
</evidence>
<protein>
    <submittedName>
        <fullName evidence="2">TRAP transporter substrate-binding protein</fullName>
    </submittedName>
</protein>
<keyword evidence="3" id="KW-1185">Reference proteome</keyword>
<dbReference type="EMBL" id="JBHSNP010000028">
    <property type="protein sequence ID" value="MFC5604709.1"/>
    <property type="molecule type" value="Genomic_DNA"/>
</dbReference>
<evidence type="ECO:0000256" key="1">
    <source>
        <dbReference type="ARBA" id="ARBA00022729"/>
    </source>
</evidence>
<comment type="caution">
    <text evidence="2">The sequence shown here is derived from an EMBL/GenBank/DDBJ whole genome shotgun (WGS) entry which is preliminary data.</text>
</comment>
<accession>A0ABW0U068</accession>
<sequence>MKQILGVLGLVLVLILAACNNEKGIASADGSDGKVYELNVSNFQPSTHHYVYNVFEPWKELVEEKTNGRVKVNLYHGGTLGKSNSVLEDISGGIAEVGLVISTYYYDSDFFPYTIGNLPFAFPDSVTGSEIMTKFGEKYAVDDIKDEVHYLGGSYVTDPYNLFSTKPIRKIEDVKGLKMRVQGKSDVPIVEAWKAVPVSIPLDETYEALQKGTLNTAFYSTIGVLGHKYYEVAPYVMKMGTTVTPVTPIMNKDFYDSLPEDLQKMFDEEFGLKLSELLGETHKTELDAAYDELEKLIEGKGEIIELTPEEEAKFKASAKSIWEEWITDANAKGYPGDEMMEDFKAMILEAGLELPF</sequence>
<keyword evidence="1" id="KW-0732">Signal</keyword>
<reference evidence="3" key="1">
    <citation type="journal article" date="2019" name="Int. J. Syst. Evol. Microbiol.">
        <title>The Global Catalogue of Microorganisms (GCM) 10K type strain sequencing project: providing services to taxonomists for standard genome sequencing and annotation.</title>
        <authorList>
            <consortium name="The Broad Institute Genomics Platform"/>
            <consortium name="The Broad Institute Genome Sequencing Center for Infectious Disease"/>
            <person name="Wu L."/>
            <person name="Ma J."/>
        </authorList>
    </citation>
    <scope>NUCLEOTIDE SEQUENCE [LARGE SCALE GENOMIC DNA]</scope>
    <source>
        <strain evidence="3">KACC 11299</strain>
    </source>
</reference>
<dbReference type="Proteomes" id="UP001596071">
    <property type="component" value="Unassembled WGS sequence"/>
</dbReference>
<dbReference type="Pfam" id="PF03480">
    <property type="entry name" value="DctP"/>
    <property type="match status" value="1"/>
</dbReference>
<dbReference type="CDD" id="cd13665">
    <property type="entry name" value="PBP2_TRAP_Dctp3_4"/>
    <property type="match status" value="1"/>
</dbReference>
<gene>
    <name evidence="2" type="ORF">ACFPTP_15850</name>
</gene>
<proteinExistence type="predicted"/>
<organism evidence="2 3">
    <name type="scientific">Sporosarcina koreensis</name>
    <dbReference type="NCBI Taxonomy" id="334735"/>
    <lineage>
        <taxon>Bacteria</taxon>
        <taxon>Bacillati</taxon>
        <taxon>Bacillota</taxon>
        <taxon>Bacilli</taxon>
        <taxon>Bacillales</taxon>
        <taxon>Caryophanaceae</taxon>
        <taxon>Sporosarcina</taxon>
    </lineage>
</organism>
<name>A0ABW0U068_9BACL</name>
<dbReference type="PANTHER" id="PTHR33376:SF15">
    <property type="entry name" value="BLL6794 PROTEIN"/>
    <property type="match status" value="1"/>
</dbReference>
<dbReference type="NCBIfam" id="NF037995">
    <property type="entry name" value="TRAP_S1"/>
    <property type="match status" value="1"/>
</dbReference>
<dbReference type="PANTHER" id="PTHR33376">
    <property type="match status" value="1"/>
</dbReference>
<dbReference type="Gene3D" id="3.40.190.170">
    <property type="entry name" value="Bacterial extracellular solute-binding protein, family 7"/>
    <property type="match status" value="1"/>
</dbReference>
<dbReference type="InterPro" id="IPR018389">
    <property type="entry name" value="DctP_fam"/>
</dbReference>
<dbReference type="PROSITE" id="PS51257">
    <property type="entry name" value="PROKAR_LIPOPROTEIN"/>
    <property type="match status" value="1"/>
</dbReference>